<sequence length="40" mass="4590">MYANKVFEIYTCVLSFSPKCFDCGTYLAIRSYGVCHMLKS</sequence>
<evidence type="ECO:0000313" key="1">
    <source>
        <dbReference type="EMBL" id="QHB92577.1"/>
    </source>
</evidence>
<dbReference type="EMBL" id="MN840357">
    <property type="protein sequence ID" value="QHB92577.1"/>
    <property type="molecule type" value="Genomic_DNA"/>
</dbReference>
<organism evidence="1">
    <name type="scientific">White spot syndrome virus</name>
    <dbReference type="NCBI Taxonomy" id="342409"/>
    <lineage>
        <taxon>Viruses</taxon>
        <taxon>Viruses incertae sedis</taxon>
        <taxon>Naldaviricetes</taxon>
        <taxon>Nimaviridae</taxon>
        <taxon>Whispovirus</taxon>
    </lineage>
</organism>
<accession>A0A6B9MQC8</accession>
<name>A0A6B9MQC8_9VIRU</name>
<proteinExistence type="predicted"/>
<reference evidence="1" key="1">
    <citation type="submission" date="2019-12" db="EMBL/GenBank/DDBJ databases">
        <title>Genome reconstruction of White Spot Syndrome Virus (WSSV) from archival Davidson-fixed paraffin embedded shrimp (Penaeus vannamei) tissue.</title>
        <authorList>
            <person name="Cruz-Flores R."/>
            <person name="Hung Nam M."/>
            <person name="Aranguren Caroa L.F."/>
            <person name="Kanrar S."/>
            <person name="Dhar A.K."/>
        </authorList>
    </citation>
    <scope>NUCLEOTIDE SEQUENCE</scope>
    <source>
        <strain evidence="1">CN_95_DFPE</strain>
    </source>
</reference>
<protein>
    <submittedName>
        <fullName evidence="1">Uncharacterized protein</fullName>
    </submittedName>
</protein>